<dbReference type="OrthoDB" id="6399099at2"/>
<dbReference type="PROSITE" id="PS51257">
    <property type="entry name" value="PROKAR_LIPOPROTEIN"/>
    <property type="match status" value="1"/>
</dbReference>
<name>A0A1G8UI17_9GAMM</name>
<protein>
    <recommendedName>
        <fullName evidence="3">Lipoprotein</fullName>
    </recommendedName>
</protein>
<keyword evidence="2" id="KW-1185">Reference proteome</keyword>
<organism evidence="1 2">
    <name type="scientific">Ferrimonas sediminum</name>
    <dbReference type="NCBI Taxonomy" id="718193"/>
    <lineage>
        <taxon>Bacteria</taxon>
        <taxon>Pseudomonadati</taxon>
        <taxon>Pseudomonadota</taxon>
        <taxon>Gammaproteobacteria</taxon>
        <taxon>Alteromonadales</taxon>
        <taxon>Ferrimonadaceae</taxon>
        <taxon>Ferrimonas</taxon>
    </lineage>
</organism>
<dbReference type="AlphaFoldDB" id="A0A1G8UI17"/>
<evidence type="ECO:0000313" key="1">
    <source>
        <dbReference type="EMBL" id="SDJ53264.1"/>
    </source>
</evidence>
<gene>
    <name evidence="1" type="ORF">SAMN04488540_10993</name>
</gene>
<dbReference type="EMBL" id="FNEM01000009">
    <property type="protein sequence ID" value="SDJ53264.1"/>
    <property type="molecule type" value="Genomic_DNA"/>
</dbReference>
<proteinExistence type="predicted"/>
<evidence type="ECO:0000313" key="2">
    <source>
        <dbReference type="Proteomes" id="UP000199527"/>
    </source>
</evidence>
<dbReference type="RefSeq" id="WP_090365470.1">
    <property type="nucleotide sequence ID" value="NZ_FNEM01000009.1"/>
</dbReference>
<dbReference type="Proteomes" id="UP000199527">
    <property type="component" value="Unassembled WGS sequence"/>
</dbReference>
<reference evidence="2" key="1">
    <citation type="submission" date="2016-10" db="EMBL/GenBank/DDBJ databases">
        <authorList>
            <person name="Varghese N."/>
            <person name="Submissions S."/>
        </authorList>
    </citation>
    <scope>NUCLEOTIDE SEQUENCE [LARGE SCALE GENOMIC DNA]</scope>
    <source>
        <strain evidence="2">DSM 23317</strain>
    </source>
</reference>
<evidence type="ECO:0008006" key="3">
    <source>
        <dbReference type="Google" id="ProtNLM"/>
    </source>
</evidence>
<accession>A0A1G8UI17</accession>
<sequence length="156" mass="17541">MRYGVLVLVTVLAGCVCAPPKQQFLEPTQVVSAVKAEEFELCFKVPVGKHLAGPVMTKVSYTDAKGHHREAFLPMEYASKDYLPALKGILMFRKPEYEYHYRLTEQGQTTWLAIQEVVNQTGTEAQLVPYPENGMWHHEGLAPTFKTADSDARLTL</sequence>